<evidence type="ECO:0000313" key="7">
    <source>
        <dbReference type="Proteomes" id="UP000707451"/>
    </source>
</evidence>
<organism evidence="6 7">
    <name type="scientific">Linnemannia hyalina</name>
    <dbReference type="NCBI Taxonomy" id="64524"/>
    <lineage>
        <taxon>Eukaryota</taxon>
        <taxon>Fungi</taxon>
        <taxon>Fungi incertae sedis</taxon>
        <taxon>Mucoromycota</taxon>
        <taxon>Mortierellomycotina</taxon>
        <taxon>Mortierellomycetes</taxon>
        <taxon>Mortierellales</taxon>
        <taxon>Mortierellaceae</taxon>
        <taxon>Linnemannia</taxon>
    </lineage>
</organism>
<dbReference type="EMBL" id="JAHRHY010000020">
    <property type="protein sequence ID" value="KAG9062249.1"/>
    <property type="molecule type" value="Genomic_DNA"/>
</dbReference>
<dbReference type="InterPro" id="IPR045379">
    <property type="entry name" value="Crinkler_N"/>
</dbReference>
<evidence type="ECO:0000313" key="6">
    <source>
        <dbReference type="EMBL" id="KAG9062249.1"/>
    </source>
</evidence>
<evidence type="ECO:0000256" key="4">
    <source>
        <dbReference type="SAM" id="MobiDB-lite"/>
    </source>
</evidence>
<feature type="domain" description="Crinkler effector protein N-terminal" evidence="5">
    <location>
        <begin position="4"/>
        <end position="92"/>
    </location>
</feature>
<evidence type="ECO:0000256" key="2">
    <source>
        <dbReference type="ARBA" id="ARBA00004613"/>
    </source>
</evidence>
<dbReference type="OrthoDB" id="2393824at2759"/>
<dbReference type="Pfam" id="PF20147">
    <property type="entry name" value="Crinkler"/>
    <property type="match status" value="1"/>
</dbReference>
<keyword evidence="3" id="KW-0964">Secreted</keyword>
<sequence length="615" mass="68786">METMPFSVDIDASKTVDHLKDAIKIKIPDSFKGVDAKDLTLWRVSIPLVPKKDRKDISLSDIPSKEELDETDDLSDVFPDKPPKKTIHIIVQRPPQGSGTSFFAAGSKHAEFLDSYVQGQLQLPTTTSGVRGLPKVLRRGVVESQDSKLNLLLLDLPDPPPIVGLPIPERFRSNVLLRVLDKMQAQDLPVFGVSGCGKTRSMIEMLCLQCGFYFNAAKSDFGSDDLFRLADLIDNKTWRTRPAPTLESKLRVVIGEAQILSDKSPTSLASSSTQGNLRPMLFPVLHAFRLVGFRDELTIIYSGTGLSIRTLRWALSSGGGIKEYGSNTFPTYIEFPGWTGAESVLLYIDRLKDQLPDDESKTLVDALIPPAAVEMLHKRLTGRFRPIGILETGKWDTAIDKTETMITSWKDRERRGNLCGELKRLETKIANHPEFFTSYSSVRETLGLFLYRHHLLDAPSTMLENDVQLVEAAFGRIKLFGGAARTALDEPLALKATIDYFHEKDPSLVAAAERAMLHSDNPSDYCPTGAYISMVITYPAEVVNFQIVRPDPKPELEGLHRVSIDVDDNNFSKIFPSRHVEFLDKLKGHKRRSEQQQSRTSKKTKTNDPLHSDEQ</sequence>
<evidence type="ECO:0000259" key="5">
    <source>
        <dbReference type="Pfam" id="PF20147"/>
    </source>
</evidence>
<accession>A0A9P7XLS7</accession>
<reference evidence="6" key="1">
    <citation type="submission" date="2021-06" db="EMBL/GenBank/DDBJ databases">
        <title>Genome Sequence of Mortierella hyaline Strain SCG-10, a Cold-Adapted, Nitrate-Reducing Fungus Isolated from Soil in Minnesota, USA.</title>
        <authorList>
            <person name="Aldossari N."/>
        </authorList>
    </citation>
    <scope>NUCLEOTIDE SEQUENCE</scope>
    <source>
        <strain evidence="6">SCG-10</strain>
    </source>
</reference>
<dbReference type="GO" id="GO:0005576">
    <property type="term" value="C:extracellular region"/>
    <property type="evidence" value="ECO:0007669"/>
    <property type="project" value="UniProtKB-SubCell"/>
</dbReference>
<dbReference type="Proteomes" id="UP000707451">
    <property type="component" value="Unassembled WGS sequence"/>
</dbReference>
<dbReference type="GO" id="GO:0043657">
    <property type="term" value="C:host cell"/>
    <property type="evidence" value="ECO:0007669"/>
    <property type="project" value="UniProtKB-SubCell"/>
</dbReference>
<dbReference type="AlphaFoldDB" id="A0A9P7XLS7"/>
<evidence type="ECO:0000256" key="3">
    <source>
        <dbReference type="ARBA" id="ARBA00022525"/>
    </source>
</evidence>
<name>A0A9P7XLS7_9FUNG</name>
<evidence type="ECO:0000256" key="1">
    <source>
        <dbReference type="ARBA" id="ARBA00004340"/>
    </source>
</evidence>
<proteinExistence type="predicted"/>
<gene>
    <name evidence="6" type="ORF">KI688_006581</name>
</gene>
<comment type="subcellular location">
    <subcellularLocation>
        <location evidence="1">Host cell</location>
    </subcellularLocation>
    <subcellularLocation>
        <location evidence="2">Secreted</location>
    </subcellularLocation>
</comment>
<feature type="region of interest" description="Disordered" evidence="4">
    <location>
        <begin position="585"/>
        <end position="615"/>
    </location>
</feature>
<feature type="compositionally biased region" description="Basic and acidic residues" evidence="4">
    <location>
        <begin position="605"/>
        <end position="615"/>
    </location>
</feature>
<comment type="caution">
    <text evidence="6">The sequence shown here is derived from an EMBL/GenBank/DDBJ whole genome shotgun (WGS) entry which is preliminary data.</text>
</comment>
<protein>
    <recommendedName>
        <fullName evidence="5">Crinkler effector protein N-terminal domain-containing protein</fullName>
    </recommendedName>
</protein>
<keyword evidence="7" id="KW-1185">Reference proteome</keyword>